<dbReference type="InterPro" id="IPR036737">
    <property type="entry name" value="OmpA-like_sf"/>
</dbReference>
<name>A0ABT6FS15_9FLAO</name>
<dbReference type="SUPFAM" id="SSF82171">
    <property type="entry name" value="DPP6 N-terminal domain-like"/>
    <property type="match status" value="1"/>
</dbReference>
<accession>A0ABT6FS15</accession>
<evidence type="ECO:0000259" key="7">
    <source>
        <dbReference type="PROSITE" id="PS51123"/>
    </source>
</evidence>
<dbReference type="InterPro" id="IPR011659">
    <property type="entry name" value="WD40"/>
</dbReference>
<feature type="domain" description="OmpA-like" evidence="7">
    <location>
        <begin position="505"/>
        <end position="627"/>
    </location>
</feature>
<sequence length="627" mass="70579">MKPCFFIIVFLSLAFSFGLKAQDKKLKKADKVYQKFDYVKAINLYEGIASRGYSSPELYKKLGNSYYYMAKPEQAASWYQQLMEESEKPEANYYYRYAQSLKAGRQFNKANSMLGELAKNYPNDIRGKLYKENPLYLERIFKDSSKYTVSHVAFNSPYSDYAPSITENNIVFTSARDTGFLAKNVQSWNYRAFTDIYTVNDRGNRATKLPKKINSKYNESTAFFTKNGKKVYFTRNNADKKKLINGNDNINRLQIFQADVMENGEWANLRRLPFSSDEYSVAHPTLNTEETVMFFVSDMPGGKGMSDIYAVTINTDGSYGEPTNLGAQINTESRESFPYISPQGKLYFASDGQPGLGGFDIFSAEIDGQLQIQNVANLGAGINSPQDDFSITMYPDGKSGYFASNRKGGTGSDDIYMFANNCLSTITGNIANNQGSMLENAMVVISNHKKTYRTTTDTQGNYMLGENFDCGSQLSLHIEKEGFLPIDTVIETGSGKTYNFTLETESLNERLALNEIYFGFDKSDVTDNAKQELDKIVAFLTDNKGYRLEIASYTDRIGKASYNLKLSQQRAQATANYLISHGISANRITSQGKGEAQLATKCFTEGPCNKPTYKENRRSEFKLIKTN</sequence>
<feature type="signal peptide" evidence="6">
    <location>
        <begin position="1"/>
        <end position="21"/>
    </location>
</feature>
<dbReference type="Gene3D" id="3.30.1330.60">
    <property type="entry name" value="OmpA-like domain"/>
    <property type="match status" value="1"/>
</dbReference>
<dbReference type="EMBL" id="JAPMUA010000003">
    <property type="protein sequence ID" value="MDG3586062.1"/>
    <property type="molecule type" value="Genomic_DNA"/>
</dbReference>
<dbReference type="Gene3D" id="1.25.40.10">
    <property type="entry name" value="Tetratricopeptide repeat domain"/>
    <property type="match status" value="1"/>
</dbReference>
<organism evidence="8 9">
    <name type="scientific">Galbibacter pacificus</name>
    <dbReference type="NCBI Taxonomy" id="2996052"/>
    <lineage>
        <taxon>Bacteria</taxon>
        <taxon>Pseudomonadati</taxon>
        <taxon>Bacteroidota</taxon>
        <taxon>Flavobacteriia</taxon>
        <taxon>Flavobacteriales</taxon>
        <taxon>Flavobacteriaceae</taxon>
        <taxon>Galbibacter</taxon>
    </lineage>
</organism>
<evidence type="ECO:0000313" key="8">
    <source>
        <dbReference type="EMBL" id="MDG3586062.1"/>
    </source>
</evidence>
<gene>
    <name evidence="8" type="ORF">OSR52_09290</name>
</gene>
<dbReference type="PROSITE" id="PS50005">
    <property type="entry name" value="TPR"/>
    <property type="match status" value="1"/>
</dbReference>
<dbReference type="PANTHER" id="PTHR30329:SF21">
    <property type="entry name" value="LIPOPROTEIN YIAD-RELATED"/>
    <property type="match status" value="1"/>
</dbReference>
<dbReference type="InterPro" id="IPR050330">
    <property type="entry name" value="Bact_OuterMem_StrucFunc"/>
</dbReference>
<evidence type="ECO:0000256" key="2">
    <source>
        <dbReference type="ARBA" id="ARBA00023136"/>
    </source>
</evidence>
<dbReference type="InterPro" id="IPR006665">
    <property type="entry name" value="OmpA-like"/>
</dbReference>
<dbReference type="Gene3D" id="2.120.10.30">
    <property type="entry name" value="TolB, C-terminal domain"/>
    <property type="match status" value="1"/>
</dbReference>
<keyword evidence="9" id="KW-1185">Reference proteome</keyword>
<evidence type="ECO:0000256" key="3">
    <source>
        <dbReference type="ARBA" id="ARBA00023237"/>
    </source>
</evidence>
<dbReference type="Pfam" id="PF00691">
    <property type="entry name" value="OmpA"/>
    <property type="match status" value="1"/>
</dbReference>
<feature type="repeat" description="TPR" evidence="4">
    <location>
        <begin position="56"/>
        <end position="89"/>
    </location>
</feature>
<dbReference type="Pfam" id="PF07676">
    <property type="entry name" value="PD40"/>
    <property type="match status" value="3"/>
</dbReference>
<evidence type="ECO:0000256" key="5">
    <source>
        <dbReference type="PROSITE-ProRule" id="PRU00473"/>
    </source>
</evidence>
<dbReference type="InterPro" id="IPR019734">
    <property type="entry name" value="TPR_rpt"/>
</dbReference>
<dbReference type="SUPFAM" id="SSF103088">
    <property type="entry name" value="OmpA-like"/>
    <property type="match status" value="1"/>
</dbReference>
<keyword evidence="6" id="KW-0732">Signal</keyword>
<proteinExistence type="predicted"/>
<dbReference type="CDD" id="cd07185">
    <property type="entry name" value="OmpA_C-like"/>
    <property type="match status" value="1"/>
</dbReference>
<evidence type="ECO:0000256" key="6">
    <source>
        <dbReference type="SAM" id="SignalP"/>
    </source>
</evidence>
<feature type="chain" id="PRO_5045289379" evidence="6">
    <location>
        <begin position="22"/>
        <end position="627"/>
    </location>
</feature>
<dbReference type="Proteomes" id="UP001153642">
    <property type="component" value="Unassembled WGS sequence"/>
</dbReference>
<dbReference type="InterPro" id="IPR011990">
    <property type="entry name" value="TPR-like_helical_dom_sf"/>
</dbReference>
<dbReference type="InterPro" id="IPR006664">
    <property type="entry name" value="OMP_bac"/>
</dbReference>
<dbReference type="PROSITE" id="PS51123">
    <property type="entry name" value="OMPA_2"/>
    <property type="match status" value="1"/>
</dbReference>
<evidence type="ECO:0000313" key="9">
    <source>
        <dbReference type="Proteomes" id="UP001153642"/>
    </source>
</evidence>
<evidence type="ECO:0000256" key="4">
    <source>
        <dbReference type="PROSITE-ProRule" id="PRU00339"/>
    </source>
</evidence>
<comment type="subcellular location">
    <subcellularLocation>
        <location evidence="1">Cell outer membrane</location>
    </subcellularLocation>
</comment>
<reference evidence="8" key="1">
    <citation type="submission" date="2022-11" db="EMBL/GenBank/DDBJ databases">
        <title>High-quality draft genome sequence of Galbibacter sp. strain CMA-7.</title>
        <authorList>
            <person name="Wei L."/>
            <person name="Dong C."/>
            <person name="Shao Z."/>
        </authorList>
    </citation>
    <scope>NUCLEOTIDE SEQUENCE</scope>
    <source>
        <strain evidence="8">CMA-7</strain>
    </source>
</reference>
<keyword evidence="4" id="KW-0802">TPR repeat</keyword>
<dbReference type="InterPro" id="IPR011042">
    <property type="entry name" value="6-blade_b-propeller_TolB-like"/>
</dbReference>
<protein>
    <submittedName>
        <fullName evidence="8">OmpA family protein</fullName>
    </submittedName>
</protein>
<keyword evidence="3" id="KW-0998">Cell outer membrane</keyword>
<keyword evidence="2 5" id="KW-0472">Membrane</keyword>
<dbReference type="SUPFAM" id="SSF49464">
    <property type="entry name" value="Carboxypeptidase regulatory domain-like"/>
    <property type="match status" value="1"/>
</dbReference>
<dbReference type="InterPro" id="IPR008969">
    <property type="entry name" value="CarboxyPept-like_regulatory"/>
</dbReference>
<evidence type="ECO:0000256" key="1">
    <source>
        <dbReference type="ARBA" id="ARBA00004442"/>
    </source>
</evidence>
<dbReference type="RefSeq" id="WP_277900025.1">
    <property type="nucleotide sequence ID" value="NZ_JAPMUA010000003.1"/>
</dbReference>
<dbReference type="SUPFAM" id="SSF48452">
    <property type="entry name" value="TPR-like"/>
    <property type="match status" value="1"/>
</dbReference>
<dbReference type="PRINTS" id="PR01021">
    <property type="entry name" value="OMPADOMAIN"/>
</dbReference>
<comment type="caution">
    <text evidence="8">The sequence shown here is derived from an EMBL/GenBank/DDBJ whole genome shotgun (WGS) entry which is preliminary data.</text>
</comment>
<dbReference type="PANTHER" id="PTHR30329">
    <property type="entry name" value="STATOR ELEMENT OF FLAGELLAR MOTOR COMPLEX"/>
    <property type="match status" value="1"/>
</dbReference>